<evidence type="ECO:0000313" key="2">
    <source>
        <dbReference type="EMBL" id="KAF5865439.1"/>
    </source>
</evidence>
<name>A0A8H6EAD1_PETAA</name>
<dbReference type="EMBL" id="SPNV01000019">
    <property type="protein sequence ID" value="KAF5865439.1"/>
    <property type="molecule type" value="Genomic_DNA"/>
</dbReference>
<gene>
    <name evidence="2" type="ORF">ETB97_003697</name>
</gene>
<evidence type="ECO:0000313" key="3">
    <source>
        <dbReference type="Proteomes" id="UP000541154"/>
    </source>
</evidence>
<feature type="transmembrane region" description="Helical" evidence="1">
    <location>
        <begin position="116"/>
        <end position="138"/>
    </location>
</feature>
<protein>
    <submittedName>
        <fullName evidence="2">Uncharacterized protein</fullName>
    </submittedName>
</protein>
<reference evidence="2 3" key="1">
    <citation type="submission" date="2019-04" db="EMBL/GenBank/DDBJ databases">
        <title>Aspergillus burnettii sp. nov., novel species from soil in southeast Queensland.</title>
        <authorList>
            <person name="Gilchrist C.L.M."/>
            <person name="Pitt J.I."/>
            <person name="Lange L."/>
            <person name="Lacey H.J."/>
            <person name="Vuong D."/>
            <person name="Midgley D.J."/>
            <person name="Greenfield P."/>
            <person name="Bradbury M."/>
            <person name="Lacey E."/>
            <person name="Busk P.K."/>
            <person name="Pilgaard B."/>
            <person name="Chooi Y.H."/>
            <person name="Piggott A.M."/>
        </authorList>
    </citation>
    <scope>NUCLEOTIDE SEQUENCE [LARGE SCALE GENOMIC DNA]</scope>
    <source>
        <strain evidence="2 3">FRR 5400</strain>
    </source>
</reference>
<proteinExistence type="predicted"/>
<dbReference type="Proteomes" id="UP000541154">
    <property type="component" value="Unassembled WGS sequence"/>
</dbReference>
<feature type="transmembrane region" description="Helical" evidence="1">
    <location>
        <begin position="329"/>
        <end position="348"/>
    </location>
</feature>
<keyword evidence="3" id="KW-1185">Reference proteome</keyword>
<keyword evidence="1" id="KW-1133">Transmembrane helix</keyword>
<comment type="caution">
    <text evidence="2">The sequence shown here is derived from an EMBL/GenBank/DDBJ whole genome shotgun (WGS) entry which is preliminary data.</text>
</comment>
<keyword evidence="1" id="KW-0812">Transmembrane</keyword>
<accession>A0A8H6EAD1</accession>
<feature type="transmembrane region" description="Helical" evidence="1">
    <location>
        <begin position="86"/>
        <end position="104"/>
    </location>
</feature>
<organism evidence="2 3">
    <name type="scientific">Petromyces alliaceus</name>
    <name type="common">Aspergillus alliaceus</name>
    <dbReference type="NCBI Taxonomy" id="209559"/>
    <lineage>
        <taxon>Eukaryota</taxon>
        <taxon>Fungi</taxon>
        <taxon>Dikarya</taxon>
        <taxon>Ascomycota</taxon>
        <taxon>Pezizomycotina</taxon>
        <taxon>Eurotiomycetes</taxon>
        <taxon>Eurotiomycetidae</taxon>
        <taxon>Eurotiales</taxon>
        <taxon>Aspergillaceae</taxon>
        <taxon>Aspergillus</taxon>
        <taxon>Aspergillus subgen. Circumdati</taxon>
    </lineage>
</organism>
<keyword evidence="1" id="KW-0472">Membrane</keyword>
<dbReference type="AlphaFoldDB" id="A0A8H6EAD1"/>
<sequence>MALETPHPVANDARGSERNIEAQGAFASNLARCGEILDAKDGDLRKPHTNGQGLSVHTPVNQAGSNVTYAANAHLMNQALMEMKMGLYHWFWFMMFVVIAPSVSNEAQFFFPGDKSSYLFISLHVSATAWPWMSNFWVADGSSSTQSSSWAWEGYINAFKPKQRILPLRIQQRLALRVVDIRLHHPVPSSMPHFLPLPRNAQIPTLQATRHRSSLSSEASFACLDSTIDATESRQQPHFRSLIFALRPADLPVLCLLWVITGIIFSLHKTSLSAYLAAAPNILSITPTTVTTNYLYGYYLSTALCAIPGPILAGILIQTKLLGRKHTGAVIAVLTSLFMLLATLAVQLGRVNHVHR</sequence>
<feature type="transmembrane region" description="Helical" evidence="1">
    <location>
        <begin position="249"/>
        <end position="267"/>
    </location>
</feature>
<evidence type="ECO:0000256" key="1">
    <source>
        <dbReference type="SAM" id="Phobius"/>
    </source>
</evidence>
<feature type="transmembrane region" description="Helical" evidence="1">
    <location>
        <begin position="296"/>
        <end position="317"/>
    </location>
</feature>